<evidence type="ECO:0000313" key="3">
    <source>
        <dbReference type="Proteomes" id="UP000242814"/>
    </source>
</evidence>
<feature type="region of interest" description="Disordered" evidence="1">
    <location>
        <begin position="178"/>
        <end position="211"/>
    </location>
</feature>
<dbReference type="VEuPathDB" id="FungiDB:PABG_01650"/>
<dbReference type="AlphaFoldDB" id="A0A1D2JPI2"/>
<reference evidence="2 3" key="1">
    <citation type="submission" date="2016-06" db="EMBL/GenBank/DDBJ databases">
        <authorList>
            <person name="Kjaerup R.B."/>
            <person name="Dalgaard T.S."/>
            <person name="Juul-Madsen H.R."/>
        </authorList>
    </citation>
    <scope>NUCLEOTIDE SEQUENCE [LARGE SCALE GENOMIC DNA]</scope>
    <source>
        <strain evidence="2 3">Pb300</strain>
    </source>
</reference>
<evidence type="ECO:0000256" key="1">
    <source>
        <dbReference type="SAM" id="MobiDB-lite"/>
    </source>
</evidence>
<gene>
    <name evidence="2" type="ORF">ACO22_00405</name>
</gene>
<accession>A0A1D2JPI2</accession>
<dbReference type="EMBL" id="LZYO01000007">
    <property type="protein sequence ID" value="ODH45110.1"/>
    <property type="molecule type" value="Genomic_DNA"/>
</dbReference>
<evidence type="ECO:0000313" key="2">
    <source>
        <dbReference type="EMBL" id="ODH45110.1"/>
    </source>
</evidence>
<sequence>MASRIRTVLDSTATMDGRIRTVLGPKTTAESPEFQHWCKKMFALKLIDNQLLICCEGKPVAIWEKLFRILTQAHQQCQHGDLHKTSLEVERIYFKLQDLAPTTSMPPPRQSQFRYESDGSVQLPSFKELIATLPKAARQIKTADVACCSEMEAFRQRRVGAASRGLCEDLGWTQPCQTQGDATTKISTQPHREDSPSGREPWGVLPKNFEV</sequence>
<protein>
    <submittedName>
        <fullName evidence="2">Uncharacterized protein</fullName>
    </submittedName>
</protein>
<dbReference type="Proteomes" id="UP000242814">
    <property type="component" value="Unassembled WGS sequence"/>
</dbReference>
<organism evidence="2 3">
    <name type="scientific">Paracoccidioides brasiliensis</name>
    <dbReference type="NCBI Taxonomy" id="121759"/>
    <lineage>
        <taxon>Eukaryota</taxon>
        <taxon>Fungi</taxon>
        <taxon>Dikarya</taxon>
        <taxon>Ascomycota</taxon>
        <taxon>Pezizomycotina</taxon>
        <taxon>Eurotiomycetes</taxon>
        <taxon>Eurotiomycetidae</taxon>
        <taxon>Onygenales</taxon>
        <taxon>Ajellomycetaceae</taxon>
        <taxon>Paracoccidioides</taxon>
    </lineage>
</organism>
<feature type="compositionally biased region" description="Polar residues" evidence="1">
    <location>
        <begin position="178"/>
        <end position="189"/>
    </location>
</feature>
<name>A0A1D2JPI2_PARBR</name>
<dbReference type="VEuPathDB" id="FungiDB:PADG_03760"/>
<proteinExistence type="predicted"/>
<comment type="caution">
    <text evidence="2">The sequence shown here is derived from an EMBL/GenBank/DDBJ whole genome shotgun (WGS) entry which is preliminary data.</text>
</comment>